<keyword evidence="4" id="KW-0804">Transcription</keyword>
<accession>A0A846N069</accession>
<dbReference type="SUPFAM" id="SSF88659">
    <property type="entry name" value="Sigma3 and sigma4 domains of RNA polymerase sigma factors"/>
    <property type="match status" value="1"/>
</dbReference>
<dbReference type="NCBIfam" id="TIGR02937">
    <property type="entry name" value="sigma70-ECF"/>
    <property type="match status" value="1"/>
</dbReference>
<proteinExistence type="inferred from homology"/>
<dbReference type="InterPro" id="IPR013324">
    <property type="entry name" value="RNA_pol_sigma_r3/r4-like"/>
</dbReference>
<evidence type="ECO:0000256" key="1">
    <source>
        <dbReference type="ARBA" id="ARBA00010641"/>
    </source>
</evidence>
<evidence type="ECO:0000259" key="6">
    <source>
        <dbReference type="Pfam" id="PF08281"/>
    </source>
</evidence>
<sequence>MKNLLVTQYQDFVRWLTRRLGSSDLAQDALQETFLRLEQGSSIGPVHNPKAYLLRIALNMASNRRAADNRRLATSEVDKLLDLPDDAPDPARAVEAKSEISALKRALAELPARRREIFLASWIENLPHPEIARRYQISIRTVQIELKLALEYCDSRLNRRNKLRG</sequence>
<feature type="domain" description="RNA polymerase sigma-70 region 2" evidence="5">
    <location>
        <begin position="5"/>
        <end position="70"/>
    </location>
</feature>
<gene>
    <name evidence="7" type="ORF">FHS83_002271</name>
</gene>
<dbReference type="Pfam" id="PF08281">
    <property type="entry name" value="Sigma70_r4_2"/>
    <property type="match status" value="1"/>
</dbReference>
<dbReference type="RefSeq" id="WP_208414525.1">
    <property type="nucleotide sequence ID" value="NZ_BAAADC010000001.1"/>
</dbReference>
<dbReference type="Pfam" id="PF04542">
    <property type="entry name" value="Sigma70_r2"/>
    <property type="match status" value="1"/>
</dbReference>
<evidence type="ECO:0000313" key="8">
    <source>
        <dbReference type="Proteomes" id="UP000570514"/>
    </source>
</evidence>
<dbReference type="EMBL" id="JAASRM010000001">
    <property type="protein sequence ID" value="NIK88953.1"/>
    <property type="molecule type" value="Genomic_DNA"/>
</dbReference>
<protein>
    <submittedName>
        <fullName evidence="7">RNA polymerase sigma-70 factor (ECF subfamily)</fullName>
    </submittedName>
</protein>
<name>A0A846N069_9PROT</name>
<dbReference type="Gene3D" id="1.10.10.10">
    <property type="entry name" value="Winged helix-like DNA-binding domain superfamily/Winged helix DNA-binding domain"/>
    <property type="match status" value="1"/>
</dbReference>
<evidence type="ECO:0000256" key="3">
    <source>
        <dbReference type="ARBA" id="ARBA00023082"/>
    </source>
</evidence>
<dbReference type="PANTHER" id="PTHR43133">
    <property type="entry name" value="RNA POLYMERASE ECF-TYPE SIGMA FACTO"/>
    <property type="match status" value="1"/>
</dbReference>
<dbReference type="PANTHER" id="PTHR43133:SF63">
    <property type="entry name" value="RNA POLYMERASE SIGMA FACTOR FECI-RELATED"/>
    <property type="match status" value="1"/>
</dbReference>
<dbReference type="GO" id="GO:0003677">
    <property type="term" value="F:DNA binding"/>
    <property type="evidence" value="ECO:0007669"/>
    <property type="project" value="InterPro"/>
</dbReference>
<keyword evidence="2" id="KW-0805">Transcription regulation</keyword>
<dbReference type="InterPro" id="IPR013249">
    <property type="entry name" value="RNA_pol_sigma70_r4_t2"/>
</dbReference>
<feature type="domain" description="RNA polymerase sigma factor 70 region 4 type 2" evidence="6">
    <location>
        <begin position="102"/>
        <end position="152"/>
    </location>
</feature>
<dbReference type="InterPro" id="IPR013325">
    <property type="entry name" value="RNA_pol_sigma_r2"/>
</dbReference>
<keyword evidence="3" id="KW-0731">Sigma factor</keyword>
<reference evidence="7 8" key="1">
    <citation type="submission" date="2020-03" db="EMBL/GenBank/DDBJ databases">
        <title>Genomic Encyclopedia of Type Strains, Phase IV (KMG-IV): sequencing the most valuable type-strain genomes for metagenomic binning, comparative biology and taxonomic classification.</title>
        <authorList>
            <person name="Goeker M."/>
        </authorList>
    </citation>
    <scope>NUCLEOTIDE SEQUENCE [LARGE SCALE GENOMIC DNA]</scope>
    <source>
        <strain evidence="7 8">DSM 19867</strain>
    </source>
</reference>
<evidence type="ECO:0000256" key="4">
    <source>
        <dbReference type="ARBA" id="ARBA00023163"/>
    </source>
</evidence>
<comment type="caution">
    <text evidence="7">The sequence shown here is derived from an EMBL/GenBank/DDBJ whole genome shotgun (WGS) entry which is preliminary data.</text>
</comment>
<dbReference type="GO" id="GO:0006352">
    <property type="term" value="P:DNA-templated transcription initiation"/>
    <property type="evidence" value="ECO:0007669"/>
    <property type="project" value="InterPro"/>
</dbReference>
<dbReference type="InterPro" id="IPR014284">
    <property type="entry name" value="RNA_pol_sigma-70_dom"/>
</dbReference>
<organism evidence="7 8">
    <name type="scientific">Rhizomicrobium palustre</name>
    <dbReference type="NCBI Taxonomy" id="189966"/>
    <lineage>
        <taxon>Bacteria</taxon>
        <taxon>Pseudomonadati</taxon>
        <taxon>Pseudomonadota</taxon>
        <taxon>Alphaproteobacteria</taxon>
        <taxon>Micropepsales</taxon>
        <taxon>Micropepsaceae</taxon>
        <taxon>Rhizomicrobium</taxon>
    </lineage>
</organism>
<dbReference type="InterPro" id="IPR036388">
    <property type="entry name" value="WH-like_DNA-bd_sf"/>
</dbReference>
<dbReference type="SUPFAM" id="SSF88946">
    <property type="entry name" value="Sigma2 domain of RNA polymerase sigma factors"/>
    <property type="match status" value="1"/>
</dbReference>
<comment type="similarity">
    <text evidence="1">Belongs to the sigma-70 factor family. ECF subfamily.</text>
</comment>
<evidence type="ECO:0000256" key="2">
    <source>
        <dbReference type="ARBA" id="ARBA00023015"/>
    </source>
</evidence>
<dbReference type="Gene3D" id="1.10.1740.10">
    <property type="match status" value="1"/>
</dbReference>
<evidence type="ECO:0000313" key="7">
    <source>
        <dbReference type="EMBL" id="NIK88953.1"/>
    </source>
</evidence>
<dbReference type="InterPro" id="IPR039425">
    <property type="entry name" value="RNA_pol_sigma-70-like"/>
</dbReference>
<evidence type="ECO:0000259" key="5">
    <source>
        <dbReference type="Pfam" id="PF04542"/>
    </source>
</evidence>
<dbReference type="GO" id="GO:0016987">
    <property type="term" value="F:sigma factor activity"/>
    <property type="evidence" value="ECO:0007669"/>
    <property type="project" value="UniProtKB-KW"/>
</dbReference>
<dbReference type="AlphaFoldDB" id="A0A846N069"/>
<dbReference type="Proteomes" id="UP000570514">
    <property type="component" value="Unassembled WGS sequence"/>
</dbReference>
<dbReference type="InterPro" id="IPR007627">
    <property type="entry name" value="RNA_pol_sigma70_r2"/>
</dbReference>
<keyword evidence="8" id="KW-1185">Reference proteome</keyword>